<gene>
    <name evidence="8" type="ORF">ARALYDRAFT_312939</name>
</gene>
<keyword evidence="2" id="KW-0479">Metal-binding</keyword>
<feature type="domain" description="FYVE-type" evidence="7">
    <location>
        <begin position="459"/>
        <end position="519"/>
    </location>
</feature>
<dbReference type="Gramene" id="fgenesh1_pm.C_scaffold_1001719">
    <property type="protein sequence ID" value="fgenesh1_pm.C_scaffold_1001719"/>
    <property type="gene ID" value="fgenesh1_pm.C_scaffold_1001719"/>
</dbReference>
<dbReference type="InterPro" id="IPR001087">
    <property type="entry name" value="GDSL"/>
</dbReference>
<evidence type="ECO:0000256" key="2">
    <source>
        <dbReference type="ARBA" id="ARBA00022723"/>
    </source>
</evidence>
<feature type="compositionally biased region" description="Pro residues" evidence="6">
    <location>
        <begin position="81"/>
        <end position="99"/>
    </location>
</feature>
<feature type="compositionally biased region" description="Polar residues" evidence="6">
    <location>
        <begin position="61"/>
        <end position="77"/>
    </location>
</feature>
<evidence type="ECO:0000256" key="6">
    <source>
        <dbReference type="SAM" id="MobiDB-lite"/>
    </source>
</evidence>
<feature type="compositionally biased region" description="Polar residues" evidence="6">
    <location>
        <begin position="127"/>
        <end position="146"/>
    </location>
</feature>
<dbReference type="CDD" id="cd01837">
    <property type="entry name" value="SGNH_plant_lipase_like"/>
    <property type="match status" value="1"/>
</dbReference>
<dbReference type="FunFam" id="3.30.40.10:FF:000312">
    <property type="entry name" value="Zinc finger, FYVE-type, endofin"/>
    <property type="match status" value="1"/>
</dbReference>
<dbReference type="Proteomes" id="UP000008694">
    <property type="component" value="Unassembled WGS sequence"/>
</dbReference>
<dbReference type="InterPro" id="IPR011011">
    <property type="entry name" value="Znf_FYVE_PHD"/>
</dbReference>
<dbReference type="PROSITE" id="PS50178">
    <property type="entry name" value="ZF_FYVE"/>
    <property type="match status" value="1"/>
</dbReference>
<dbReference type="InterPro" id="IPR017455">
    <property type="entry name" value="Znf_FYVE-rel"/>
</dbReference>
<feature type="compositionally biased region" description="Low complexity" evidence="6">
    <location>
        <begin position="178"/>
        <end position="201"/>
    </location>
</feature>
<dbReference type="EMBL" id="GL348713">
    <property type="protein sequence ID" value="EFH66630.1"/>
    <property type="molecule type" value="Genomic_DNA"/>
</dbReference>
<dbReference type="CDD" id="cd00934">
    <property type="entry name" value="PTB"/>
    <property type="match status" value="1"/>
</dbReference>
<feature type="region of interest" description="Disordered" evidence="6">
    <location>
        <begin position="612"/>
        <end position="659"/>
    </location>
</feature>
<feature type="compositionally biased region" description="Pro residues" evidence="6">
    <location>
        <begin position="113"/>
        <end position="125"/>
    </location>
</feature>
<dbReference type="Pfam" id="PF01363">
    <property type="entry name" value="FYVE"/>
    <property type="match status" value="1"/>
</dbReference>
<dbReference type="InterPro" id="IPR000306">
    <property type="entry name" value="Znf_FYVE"/>
</dbReference>
<dbReference type="PANTHER" id="PTHR46977:SF1">
    <property type="entry name" value="PROTEIN FREE1"/>
    <property type="match status" value="1"/>
</dbReference>
<proteinExistence type="inferred from homology"/>
<dbReference type="GO" id="GO:0031902">
    <property type="term" value="C:late endosome membrane"/>
    <property type="evidence" value="ECO:0007669"/>
    <property type="project" value="TreeGrafter"/>
</dbReference>
<evidence type="ECO:0000256" key="5">
    <source>
        <dbReference type="PROSITE-ProRule" id="PRU00091"/>
    </source>
</evidence>
<feature type="region of interest" description="Disordered" evidence="6">
    <location>
        <begin position="546"/>
        <end position="567"/>
    </location>
</feature>
<dbReference type="GO" id="GO:0036258">
    <property type="term" value="P:multivesicular body assembly"/>
    <property type="evidence" value="ECO:0007669"/>
    <property type="project" value="InterPro"/>
</dbReference>
<dbReference type="eggNOG" id="KOG1729">
    <property type="taxonomic scope" value="Eukaryota"/>
</dbReference>
<dbReference type="SMART" id="SM00064">
    <property type="entry name" value="FYVE"/>
    <property type="match status" value="1"/>
</dbReference>
<accession>D7KI97</accession>
<dbReference type="InterPro" id="IPR035669">
    <property type="entry name" value="SGNH_plant_lipase-like"/>
</dbReference>
<dbReference type="GO" id="GO:0070676">
    <property type="term" value="P:intralumenal vesicle formation"/>
    <property type="evidence" value="ECO:0007669"/>
    <property type="project" value="TreeGrafter"/>
</dbReference>
<keyword evidence="4" id="KW-0862">Zinc</keyword>
<evidence type="ECO:0000256" key="3">
    <source>
        <dbReference type="ARBA" id="ARBA00022771"/>
    </source>
</evidence>
<dbReference type="InterPro" id="IPR036514">
    <property type="entry name" value="SGNH_hydro_sf"/>
</dbReference>
<evidence type="ECO:0000313" key="8">
    <source>
        <dbReference type="EMBL" id="EFH66630.1"/>
    </source>
</evidence>
<feature type="compositionally biased region" description="Low complexity" evidence="6">
    <location>
        <begin position="612"/>
        <end position="622"/>
    </location>
</feature>
<dbReference type="InterPro" id="IPR013083">
    <property type="entry name" value="Znf_RING/FYVE/PHD"/>
</dbReference>
<feature type="compositionally biased region" description="Pro residues" evidence="6">
    <location>
        <begin position="630"/>
        <end position="656"/>
    </location>
</feature>
<dbReference type="STRING" id="81972.D7KI97"/>
<dbReference type="Gene3D" id="3.30.40.10">
    <property type="entry name" value="Zinc/RING finger domain, C3HC4 (zinc finger)"/>
    <property type="match status" value="1"/>
</dbReference>
<organism evidence="9">
    <name type="scientific">Arabidopsis lyrata subsp. lyrata</name>
    <name type="common">Lyre-leaved rock-cress</name>
    <dbReference type="NCBI Taxonomy" id="81972"/>
    <lineage>
        <taxon>Eukaryota</taxon>
        <taxon>Viridiplantae</taxon>
        <taxon>Streptophyta</taxon>
        <taxon>Embryophyta</taxon>
        <taxon>Tracheophyta</taxon>
        <taxon>Spermatophyta</taxon>
        <taxon>Magnoliopsida</taxon>
        <taxon>eudicotyledons</taxon>
        <taxon>Gunneridae</taxon>
        <taxon>Pentapetalae</taxon>
        <taxon>rosids</taxon>
        <taxon>malvids</taxon>
        <taxon>Brassicales</taxon>
        <taxon>Brassicaceae</taxon>
        <taxon>Camelineae</taxon>
        <taxon>Arabidopsis</taxon>
    </lineage>
</organism>
<dbReference type="Pfam" id="PF00657">
    <property type="entry name" value="Lipase_GDSL"/>
    <property type="match status" value="1"/>
</dbReference>
<reference evidence="9" key="1">
    <citation type="journal article" date="2011" name="Nat. Genet.">
        <title>The Arabidopsis lyrata genome sequence and the basis of rapid genome size change.</title>
        <authorList>
            <person name="Hu T.T."/>
            <person name="Pattyn P."/>
            <person name="Bakker E.G."/>
            <person name="Cao J."/>
            <person name="Cheng J.-F."/>
            <person name="Clark R.M."/>
            <person name="Fahlgren N."/>
            <person name="Fawcett J.A."/>
            <person name="Grimwood J."/>
            <person name="Gundlach H."/>
            <person name="Haberer G."/>
            <person name="Hollister J.D."/>
            <person name="Ossowski S."/>
            <person name="Ottilar R.P."/>
            <person name="Salamov A.A."/>
            <person name="Schneeberger K."/>
            <person name="Spannagl M."/>
            <person name="Wang X."/>
            <person name="Yang L."/>
            <person name="Nasrallah M.E."/>
            <person name="Bergelson J."/>
            <person name="Carrington J.C."/>
            <person name="Gaut B.S."/>
            <person name="Schmutz J."/>
            <person name="Mayer K.F.X."/>
            <person name="Van de Peer Y."/>
            <person name="Grigoriev I.V."/>
            <person name="Nordborg M."/>
            <person name="Weigel D."/>
            <person name="Guo Y.-L."/>
        </authorList>
    </citation>
    <scope>NUCLEOTIDE SEQUENCE [LARGE SCALE GENOMIC DNA]</scope>
    <source>
        <strain evidence="9">cv. MN47</strain>
    </source>
</reference>
<dbReference type="AlphaFoldDB" id="D7KI97"/>
<keyword evidence="9" id="KW-1185">Reference proteome</keyword>
<evidence type="ECO:0000256" key="1">
    <source>
        <dbReference type="ARBA" id="ARBA00008668"/>
    </source>
</evidence>
<dbReference type="Gene3D" id="3.40.50.1110">
    <property type="entry name" value="SGNH hydrolase"/>
    <property type="match status" value="1"/>
</dbReference>
<dbReference type="GO" id="GO:0016298">
    <property type="term" value="F:lipase activity"/>
    <property type="evidence" value="ECO:0007669"/>
    <property type="project" value="InterPro"/>
</dbReference>
<feature type="compositionally biased region" description="Pro residues" evidence="6">
    <location>
        <begin position="164"/>
        <end position="177"/>
    </location>
</feature>
<dbReference type="GO" id="GO:0043130">
    <property type="term" value="F:ubiquitin binding"/>
    <property type="evidence" value="ECO:0007669"/>
    <property type="project" value="InterPro"/>
</dbReference>
<sequence>MQQGDYNSYYHHQYSQFQNPTPNPNPNPSPPAPATVAGPTDLTRNTYASAPPFTGGYGSADYSNYSQNYTPYGQNSDHVPPSAPSFTPPSQPPPPPSPPATSLNPNSYSTFNQPPPPPTIHPPPLSSYGSFDSTAPYQQSTTTQPMYYSPYDHHQTSGYSSAPPHAPPSSAPAPNPNHAPYSSSLYSALSYSSGGSSVPPSYEKPSVKFDQSGYDGYNRSRSDLGSDLYGKRSDSGGYPAFEDSYGDGVYAYEGGKAEPYGSRGTAAKSSNSTLFDDYGRSISFSSGGRDSSVSSNSAKIVRAVPKADVQEDSTGGVQKFRVKLLAETYGQTTTDVLCQIGLDGLRMLDPSTSRTLRIYPLENITRCEKLDSSILAFWSKTPVDIEARRIRLQSNSYTTNTLLDTVTAAMFQAKEIGGSSRPPTSGKLVEQTAEKKKGLGDWMNIIKPVNEEKDHWVPDEAVSKCTSCGSDFGAFIRRHHCRNCGDVFCDKCTQGRITLTAEDNAPQVRVCDRCMAEVSQRLSNAKEATSRNVSLQSHEDLARKLQEEMERNRKSSSGSREGSGRRMKEVACPTCTVHLQVQVPISGSETIECGVCQNPFLVVLRLEDSATSTTHVSSSTMSNRLSRVPKPGPNPGPAPAPEPKLCPSPGPNPGPVTPRKHNTTFPAIFAFGDSILDTGNNDYILTLIKANFLPYGMNFPDGVPTGRFCNGKIPSDFIADYLGVKPVVPAYLRPGLTQEDLLTGVSFASGGSGYDPLTPIVVSAISMSKQLTYFQEYIEKVQGFVGKEKAEHIISKGLALVVAGSDDLANTYYGEHLEEFLYDIDTYTSFMASSAASFAMRTTRGGLTRKCADELNFAAQLFNSKLSTSLNEVAKTMKNTTLVYIDIYSSFNDMIQNPKKYGFDEIDRGCCGTGLVELGPLCNKFTSLLCKNVSSFMFWDSYHPTERAYKILSQNFVENDMGPFYDK</sequence>
<dbReference type="PANTHER" id="PTHR46977">
    <property type="entry name" value="PROTEIN FREE1"/>
    <property type="match status" value="1"/>
</dbReference>
<dbReference type="InterPro" id="IPR008265">
    <property type="entry name" value="Lipase_GDSL_AS"/>
</dbReference>
<dbReference type="GO" id="GO:0000813">
    <property type="term" value="C:ESCRT I complex"/>
    <property type="evidence" value="ECO:0007669"/>
    <property type="project" value="TreeGrafter"/>
</dbReference>
<dbReference type="HOGENOM" id="CLU_012981_2_0_1"/>
<dbReference type="GO" id="GO:0006629">
    <property type="term" value="P:lipid metabolic process"/>
    <property type="evidence" value="ECO:0007669"/>
    <property type="project" value="InterPro"/>
</dbReference>
<dbReference type="InterPro" id="IPR045893">
    <property type="entry name" value="FREE1"/>
</dbReference>
<comment type="similarity">
    <text evidence="1">Belongs to the 'GDSL' lipolytic enzyme family.</text>
</comment>
<evidence type="ECO:0000313" key="9">
    <source>
        <dbReference type="Proteomes" id="UP000008694"/>
    </source>
</evidence>
<feature type="compositionally biased region" description="Pro residues" evidence="6">
    <location>
        <begin position="21"/>
        <end position="33"/>
    </location>
</feature>
<dbReference type="GO" id="GO:0008270">
    <property type="term" value="F:zinc ion binding"/>
    <property type="evidence" value="ECO:0007669"/>
    <property type="project" value="UniProtKB-KW"/>
</dbReference>
<feature type="compositionally biased region" description="Basic and acidic residues" evidence="6">
    <location>
        <begin position="218"/>
        <end position="234"/>
    </location>
</feature>
<dbReference type="SUPFAM" id="SSF57903">
    <property type="entry name" value="FYVE/PHD zinc finger"/>
    <property type="match status" value="1"/>
</dbReference>
<protein>
    <recommendedName>
        <fullName evidence="7">FYVE-type domain-containing protein</fullName>
    </recommendedName>
</protein>
<evidence type="ECO:0000256" key="4">
    <source>
        <dbReference type="ARBA" id="ARBA00022833"/>
    </source>
</evidence>
<name>D7KI97_ARALL</name>
<dbReference type="PROSITE" id="PS01098">
    <property type="entry name" value="LIPASE_GDSL_SER"/>
    <property type="match status" value="1"/>
</dbReference>
<keyword evidence="3 5" id="KW-0863">Zinc-finger</keyword>
<feature type="region of interest" description="Disordered" evidence="6">
    <location>
        <begin position="1"/>
        <end position="235"/>
    </location>
</feature>
<evidence type="ECO:0000259" key="7">
    <source>
        <dbReference type="PROSITE" id="PS50178"/>
    </source>
</evidence>